<dbReference type="AlphaFoldDB" id="A0A9K3NDC0"/>
<feature type="domain" description="PRMT5 arginine-N-methyltransferase" evidence="2">
    <location>
        <begin position="9"/>
        <end position="53"/>
    </location>
</feature>
<keyword evidence="4" id="KW-1185">Reference proteome</keyword>
<dbReference type="InterPro" id="IPR029063">
    <property type="entry name" value="SAM-dependent_MTases_sf"/>
</dbReference>
<dbReference type="Gene3D" id="3.40.50.150">
    <property type="entry name" value="Vaccinia Virus protein VP39"/>
    <property type="match status" value="2"/>
</dbReference>
<reference evidence="3" key="2">
    <citation type="submission" date="2020-06" db="EMBL/GenBank/DDBJ databases">
        <title>Helianthus annuus Genome sequencing and assembly Release 2.</title>
        <authorList>
            <person name="Gouzy J."/>
            <person name="Langlade N."/>
            <person name="Munos S."/>
        </authorList>
    </citation>
    <scope>NUCLEOTIDE SEQUENCE</scope>
    <source>
        <tissue evidence="3">Leaves</tissue>
    </source>
</reference>
<organism evidence="3 4">
    <name type="scientific">Helianthus annuus</name>
    <name type="common">Common sunflower</name>
    <dbReference type="NCBI Taxonomy" id="4232"/>
    <lineage>
        <taxon>Eukaryota</taxon>
        <taxon>Viridiplantae</taxon>
        <taxon>Streptophyta</taxon>
        <taxon>Embryophyta</taxon>
        <taxon>Tracheophyta</taxon>
        <taxon>Spermatophyta</taxon>
        <taxon>Magnoliopsida</taxon>
        <taxon>eudicotyledons</taxon>
        <taxon>Gunneridae</taxon>
        <taxon>Pentapetalae</taxon>
        <taxon>asterids</taxon>
        <taxon>campanulids</taxon>
        <taxon>Asterales</taxon>
        <taxon>Asteraceae</taxon>
        <taxon>Asteroideae</taxon>
        <taxon>Heliantheae alliance</taxon>
        <taxon>Heliantheae</taxon>
        <taxon>Helianthus</taxon>
    </lineage>
</organism>
<evidence type="ECO:0000256" key="1">
    <source>
        <dbReference type="ARBA" id="ARBA00022691"/>
    </source>
</evidence>
<keyword evidence="1" id="KW-0949">S-adenosyl-L-methionine</keyword>
<dbReference type="InterPro" id="IPR035075">
    <property type="entry name" value="PRMT5"/>
</dbReference>
<dbReference type="Gramene" id="mRNA:HanXRQr2_Chr08g0347791">
    <property type="protein sequence ID" value="mRNA:HanXRQr2_Chr08g0347791"/>
    <property type="gene ID" value="HanXRQr2_Chr08g0347791"/>
</dbReference>
<evidence type="ECO:0000313" key="3">
    <source>
        <dbReference type="EMBL" id="KAF5796129.1"/>
    </source>
</evidence>
<keyword evidence="3" id="KW-0489">Methyltransferase</keyword>
<dbReference type="Proteomes" id="UP000215914">
    <property type="component" value="Unassembled WGS sequence"/>
</dbReference>
<name>A0A9K3NDC0_HELAN</name>
<evidence type="ECO:0000259" key="2">
    <source>
        <dbReference type="Pfam" id="PF05185"/>
    </source>
</evidence>
<dbReference type="PANTHER" id="PTHR10738">
    <property type="entry name" value="PROTEIN ARGININE N-METHYLTRANSFERASE 5"/>
    <property type="match status" value="1"/>
</dbReference>
<keyword evidence="3" id="KW-0808">Transferase</keyword>
<dbReference type="PANTHER" id="PTHR10738:SF0">
    <property type="entry name" value="PROTEIN ARGININE N-METHYLTRANSFERASE 5"/>
    <property type="match status" value="1"/>
</dbReference>
<gene>
    <name evidence="3" type="ORF">HanXRQr2_Chr08g0347791</name>
</gene>
<evidence type="ECO:0000313" key="4">
    <source>
        <dbReference type="Proteomes" id="UP000215914"/>
    </source>
</evidence>
<accession>A0A9K3NDC0</accession>
<dbReference type="EMBL" id="MNCJ02000323">
    <property type="protein sequence ID" value="KAF5796129.1"/>
    <property type="molecule type" value="Genomic_DNA"/>
</dbReference>
<reference evidence="3" key="1">
    <citation type="journal article" date="2017" name="Nature">
        <title>The sunflower genome provides insights into oil metabolism, flowering and Asterid evolution.</title>
        <authorList>
            <person name="Badouin H."/>
            <person name="Gouzy J."/>
            <person name="Grassa C.J."/>
            <person name="Murat F."/>
            <person name="Staton S.E."/>
            <person name="Cottret L."/>
            <person name="Lelandais-Briere C."/>
            <person name="Owens G.L."/>
            <person name="Carrere S."/>
            <person name="Mayjonade B."/>
            <person name="Legrand L."/>
            <person name="Gill N."/>
            <person name="Kane N.C."/>
            <person name="Bowers J.E."/>
            <person name="Hubner S."/>
            <person name="Bellec A."/>
            <person name="Berard A."/>
            <person name="Berges H."/>
            <person name="Blanchet N."/>
            <person name="Boniface M.C."/>
            <person name="Brunel D."/>
            <person name="Catrice O."/>
            <person name="Chaidir N."/>
            <person name="Claudel C."/>
            <person name="Donnadieu C."/>
            <person name="Faraut T."/>
            <person name="Fievet G."/>
            <person name="Helmstetter N."/>
            <person name="King M."/>
            <person name="Knapp S.J."/>
            <person name="Lai Z."/>
            <person name="Le Paslier M.C."/>
            <person name="Lippi Y."/>
            <person name="Lorenzon L."/>
            <person name="Mandel J.R."/>
            <person name="Marage G."/>
            <person name="Marchand G."/>
            <person name="Marquand E."/>
            <person name="Bret-Mestries E."/>
            <person name="Morien E."/>
            <person name="Nambeesan S."/>
            <person name="Nguyen T."/>
            <person name="Pegot-Espagnet P."/>
            <person name="Pouilly N."/>
            <person name="Raftis F."/>
            <person name="Sallet E."/>
            <person name="Schiex T."/>
            <person name="Thomas J."/>
            <person name="Vandecasteele C."/>
            <person name="Vares D."/>
            <person name="Vear F."/>
            <person name="Vautrin S."/>
            <person name="Crespi M."/>
            <person name="Mangin B."/>
            <person name="Burke J.M."/>
            <person name="Salse J."/>
            <person name="Munos S."/>
            <person name="Vincourt P."/>
            <person name="Rieseberg L.H."/>
            <person name="Langlade N.B."/>
        </authorList>
    </citation>
    <scope>NUCLEOTIDE SEQUENCE</scope>
    <source>
        <tissue evidence="3">Leaves</tissue>
    </source>
</reference>
<protein>
    <submittedName>
        <fullName evidence="3">Methyltransferase</fullName>
        <ecNumber evidence="3">2.1.1.-</ecNumber>
    </submittedName>
</protein>
<dbReference type="Pfam" id="PF05185">
    <property type="entry name" value="PRMT5"/>
    <property type="match status" value="1"/>
</dbReference>
<sequence length="96" mass="10814">MLLECYVMLYQRAVSKALVDMIPDENASTTTVLMVVGARRGPHVRASLQSLVKLEGWENMVTIISCDMRCWEAPEKADILVYNTDVTTRNFESLSS</sequence>
<dbReference type="EC" id="2.1.1.-" evidence="3"/>
<dbReference type="InterPro" id="IPR025799">
    <property type="entry name" value="Arg_MeTrfase"/>
</dbReference>
<comment type="caution">
    <text evidence="3">The sequence shown here is derived from an EMBL/GenBank/DDBJ whole genome shotgun (WGS) entry which is preliminary data.</text>
</comment>
<dbReference type="GO" id="GO:0032259">
    <property type="term" value="P:methylation"/>
    <property type="evidence" value="ECO:0007669"/>
    <property type="project" value="UniProtKB-KW"/>
</dbReference>
<dbReference type="GO" id="GO:0016274">
    <property type="term" value="F:protein-arginine N-methyltransferase activity"/>
    <property type="evidence" value="ECO:0007669"/>
    <property type="project" value="InterPro"/>
</dbReference>
<proteinExistence type="predicted"/>